<accession>A0A4Q5J3E5</accession>
<feature type="transmembrane region" description="Helical" evidence="1">
    <location>
        <begin position="35"/>
        <end position="55"/>
    </location>
</feature>
<organism evidence="2 3">
    <name type="scientific">Nocardioides iriomotensis</name>
    <dbReference type="NCBI Taxonomy" id="715784"/>
    <lineage>
        <taxon>Bacteria</taxon>
        <taxon>Bacillati</taxon>
        <taxon>Actinomycetota</taxon>
        <taxon>Actinomycetes</taxon>
        <taxon>Propionibacteriales</taxon>
        <taxon>Nocardioidaceae</taxon>
        <taxon>Nocardioides</taxon>
    </lineage>
</organism>
<evidence type="ECO:0000313" key="2">
    <source>
        <dbReference type="EMBL" id="RYU11971.1"/>
    </source>
</evidence>
<comment type="caution">
    <text evidence="2">The sequence shown here is derived from an EMBL/GenBank/DDBJ whole genome shotgun (WGS) entry which is preliminary data.</text>
</comment>
<dbReference type="AlphaFoldDB" id="A0A4Q5J3E5"/>
<gene>
    <name evidence="2" type="ORF">ETU37_11985</name>
</gene>
<dbReference type="OrthoDB" id="3217020at2"/>
<keyword evidence="1" id="KW-0472">Membrane</keyword>
<reference evidence="2 3" key="1">
    <citation type="submission" date="2019-01" db="EMBL/GenBank/DDBJ databases">
        <title>Nocardioides guangzhouensis sp. nov., an actinobacterium isolated from soil.</title>
        <authorList>
            <person name="Fu Y."/>
            <person name="Cai Y."/>
            <person name="Lin Z."/>
            <person name="Chen P."/>
        </authorList>
    </citation>
    <scope>NUCLEOTIDE SEQUENCE [LARGE SCALE GENOMIC DNA]</scope>
    <source>
        <strain evidence="2 3">NBRC 105384</strain>
    </source>
</reference>
<evidence type="ECO:0000256" key="1">
    <source>
        <dbReference type="SAM" id="Phobius"/>
    </source>
</evidence>
<keyword evidence="1" id="KW-0812">Transmembrane</keyword>
<sequence>MNYAERLHVPLRWWALATMFLATVLLAFLVATPAWVAFAATGLMLAAVVAVFLSYGGARVTVEGGLFTAGSARIPVDQLGVPVAHDAAASRRLAGVDADARAYLLLRPYIPRSVQVPVDDPADPTPYWLVSTRHPDRVVHALVAAGAPSGRRVEGAHLDHPDEGE</sequence>
<keyword evidence="3" id="KW-1185">Reference proteome</keyword>
<dbReference type="InterPro" id="IPR021443">
    <property type="entry name" value="DUF3093"/>
</dbReference>
<evidence type="ECO:0000313" key="3">
    <source>
        <dbReference type="Proteomes" id="UP000291189"/>
    </source>
</evidence>
<feature type="transmembrane region" description="Helical" evidence="1">
    <location>
        <begin position="12"/>
        <end position="29"/>
    </location>
</feature>
<dbReference type="Proteomes" id="UP000291189">
    <property type="component" value="Unassembled WGS sequence"/>
</dbReference>
<protein>
    <submittedName>
        <fullName evidence="2">DUF3093 domain-containing protein</fullName>
    </submittedName>
</protein>
<dbReference type="Pfam" id="PF11292">
    <property type="entry name" value="DUF3093"/>
    <property type="match status" value="1"/>
</dbReference>
<name>A0A4Q5J3E5_9ACTN</name>
<dbReference type="RefSeq" id="WP_129987559.1">
    <property type="nucleotide sequence ID" value="NZ_SDPU01000022.1"/>
</dbReference>
<keyword evidence="1" id="KW-1133">Transmembrane helix</keyword>
<proteinExistence type="predicted"/>
<dbReference type="EMBL" id="SDPU01000022">
    <property type="protein sequence ID" value="RYU11971.1"/>
    <property type="molecule type" value="Genomic_DNA"/>
</dbReference>